<dbReference type="OrthoDB" id="2018619at2759"/>
<keyword evidence="4 6" id="KW-1133">Transmembrane helix</keyword>
<keyword evidence="8" id="KW-1185">Reference proteome</keyword>
<evidence type="ECO:0000256" key="2">
    <source>
        <dbReference type="ARBA" id="ARBA00008974"/>
    </source>
</evidence>
<comment type="caution">
    <text evidence="7">The sequence shown here is derived from an EMBL/GenBank/DDBJ whole genome shotgun (WGS) entry which is preliminary data.</text>
</comment>
<proteinExistence type="inferred from homology"/>
<dbReference type="GO" id="GO:0005886">
    <property type="term" value="C:plasma membrane"/>
    <property type="evidence" value="ECO:0007669"/>
    <property type="project" value="TreeGrafter"/>
</dbReference>
<feature type="non-terminal residue" evidence="7">
    <location>
        <position position="1"/>
    </location>
</feature>
<dbReference type="InterPro" id="IPR001248">
    <property type="entry name" value="Pur-cyt_permease"/>
</dbReference>
<sequence>WGWYDFAAFWCSYGFSVGVWSVGSSMVAMGLNSWQSIICVFMSYLLSAIAIAWHSRIGAEWRFGFPVESRVTWGMYGSFFPIIIRLVVGQIWTAVLMVPGGYFMSILFRCLFGSAWHDLPNTIPKSQGIILQRLVGFIIYTIVTAPLLMLRPHHMCRL</sequence>
<evidence type="ECO:0000313" key="8">
    <source>
        <dbReference type="Proteomes" id="UP000799777"/>
    </source>
</evidence>
<dbReference type="Proteomes" id="UP000799777">
    <property type="component" value="Unassembled WGS sequence"/>
</dbReference>
<dbReference type="PANTHER" id="PTHR30618">
    <property type="entry name" value="NCS1 FAMILY PURINE/PYRIMIDINE TRANSPORTER"/>
    <property type="match status" value="1"/>
</dbReference>
<dbReference type="GO" id="GO:0015205">
    <property type="term" value="F:nucleobase transmembrane transporter activity"/>
    <property type="evidence" value="ECO:0007669"/>
    <property type="project" value="TreeGrafter"/>
</dbReference>
<comment type="similarity">
    <text evidence="2">Belongs to the purine-cytosine permease (2.A.39) family.</text>
</comment>
<gene>
    <name evidence="7" type="ORF">EK21DRAFT_82538</name>
</gene>
<dbReference type="PANTHER" id="PTHR30618:SF0">
    <property type="entry name" value="PURINE-URACIL PERMEASE NCS1"/>
    <property type="match status" value="1"/>
</dbReference>
<keyword evidence="5 6" id="KW-0472">Membrane</keyword>
<name>A0A9P4GWZ8_9PLEO</name>
<evidence type="ECO:0000256" key="5">
    <source>
        <dbReference type="ARBA" id="ARBA00023136"/>
    </source>
</evidence>
<dbReference type="Pfam" id="PF02133">
    <property type="entry name" value="Transp_cyt_pur"/>
    <property type="match status" value="1"/>
</dbReference>
<evidence type="ECO:0000256" key="3">
    <source>
        <dbReference type="ARBA" id="ARBA00022692"/>
    </source>
</evidence>
<protein>
    <submittedName>
        <fullName evidence="7">Uncharacterized protein</fullName>
    </submittedName>
</protein>
<feature type="transmembrane region" description="Helical" evidence="6">
    <location>
        <begin position="34"/>
        <end position="53"/>
    </location>
</feature>
<dbReference type="AlphaFoldDB" id="A0A9P4GWZ8"/>
<dbReference type="EMBL" id="ML978458">
    <property type="protein sequence ID" value="KAF2022731.1"/>
    <property type="molecule type" value="Genomic_DNA"/>
</dbReference>
<evidence type="ECO:0000256" key="1">
    <source>
        <dbReference type="ARBA" id="ARBA00004141"/>
    </source>
</evidence>
<dbReference type="InterPro" id="IPR045225">
    <property type="entry name" value="Uracil/uridine/allantoin_perm"/>
</dbReference>
<reference evidence="7" key="1">
    <citation type="journal article" date="2020" name="Stud. Mycol.">
        <title>101 Dothideomycetes genomes: a test case for predicting lifestyles and emergence of pathogens.</title>
        <authorList>
            <person name="Haridas S."/>
            <person name="Albert R."/>
            <person name="Binder M."/>
            <person name="Bloem J."/>
            <person name="Labutti K."/>
            <person name="Salamov A."/>
            <person name="Andreopoulos B."/>
            <person name="Baker S."/>
            <person name="Barry K."/>
            <person name="Bills G."/>
            <person name="Bluhm B."/>
            <person name="Cannon C."/>
            <person name="Castanera R."/>
            <person name="Culley D."/>
            <person name="Daum C."/>
            <person name="Ezra D."/>
            <person name="Gonzalez J."/>
            <person name="Henrissat B."/>
            <person name="Kuo A."/>
            <person name="Liang C."/>
            <person name="Lipzen A."/>
            <person name="Lutzoni F."/>
            <person name="Magnuson J."/>
            <person name="Mondo S."/>
            <person name="Nolan M."/>
            <person name="Ohm R."/>
            <person name="Pangilinan J."/>
            <person name="Park H.-J."/>
            <person name="Ramirez L."/>
            <person name="Alfaro M."/>
            <person name="Sun H."/>
            <person name="Tritt A."/>
            <person name="Yoshinaga Y."/>
            <person name="Zwiers L.-H."/>
            <person name="Turgeon B."/>
            <person name="Goodwin S."/>
            <person name="Spatafora J."/>
            <person name="Crous P."/>
            <person name="Grigoriev I."/>
        </authorList>
    </citation>
    <scope>NUCLEOTIDE SEQUENCE</scope>
    <source>
        <strain evidence="7">CBS 110217</strain>
    </source>
</reference>
<feature type="transmembrane region" description="Helical" evidence="6">
    <location>
        <begin position="129"/>
        <end position="150"/>
    </location>
</feature>
<organism evidence="7 8">
    <name type="scientific">Setomelanomma holmii</name>
    <dbReference type="NCBI Taxonomy" id="210430"/>
    <lineage>
        <taxon>Eukaryota</taxon>
        <taxon>Fungi</taxon>
        <taxon>Dikarya</taxon>
        <taxon>Ascomycota</taxon>
        <taxon>Pezizomycotina</taxon>
        <taxon>Dothideomycetes</taxon>
        <taxon>Pleosporomycetidae</taxon>
        <taxon>Pleosporales</taxon>
        <taxon>Pleosporineae</taxon>
        <taxon>Phaeosphaeriaceae</taxon>
        <taxon>Setomelanomma</taxon>
    </lineage>
</organism>
<dbReference type="Gene3D" id="1.10.4160.10">
    <property type="entry name" value="Hydantoin permease"/>
    <property type="match status" value="1"/>
</dbReference>
<comment type="subcellular location">
    <subcellularLocation>
        <location evidence="1">Membrane</location>
        <topology evidence="1">Multi-pass membrane protein</topology>
    </subcellularLocation>
</comment>
<evidence type="ECO:0000256" key="4">
    <source>
        <dbReference type="ARBA" id="ARBA00022989"/>
    </source>
</evidence>
<evidence type="ECO:0000256" key="6">
    <source>
        <dbReference type="SAM" id="Phobius"/>
    </source>
</evidence>
<evidence type="ECO:0000313" key="7">
    <source>
        <dbReference type="EMBL" id="KAF2022731.1"/>
    </source>
</evidence>
<keyword evidence="3 6" id="KW-0812">Transmembrane</keyword>
<accession>A0A9P4GWZ8</accession>
<feature type="transmembrane region" description="Helical" evidence="6">
    <location>
        <begin position="6"/>
        <end position="27"/>
    </location>
</feature>